<dbReference type="PANTHER" id="PTHR35303">
    <property type="entry name" value="OS02G0197800 PROTEIN"/>
    <property type="match status" value="1"/>
</dbReference>
<dbReference type="InterPro" id="IPR038492">
    <property type="entry name" value="GBBH-like_N_sf"/>
</dbReference>
<sequence>MIPTRIEVDTQARRLTIAFDTGETFEYTCEFLRVHSQSAEVVGHRPEDYQLQVGKENVACEAITPVGNYGIRIHFDDGHDTGIYTWERLYELGKHYGYYWAEYLKQLKAAGHERKKDS</sequence>
<dbReference type="InterPro" id="IPR010376">
    <property type="entry name" value="GBBH-like_N"/>
</dbReference>
<keyword evidence="2" id="KW-0408">Iron</keyword>
<proteinExistence type="predicted"/>
<dbReference type="STRING" id="364032.SAMN05443662_1344"/>
<dbReference type="OrthoDB" id="9794178at2"/>
<evidence type="ECO:0000256" key="1">
    <source>
        <dbReference type="ARBA" id="ARBA00022723"/>
    </source>
</evidence>
<evidence type="ECO:0000259" key="3">
    <source>
        <dbReference type="Pfam" id="PF06155"/>
    </source>
</evidence>
<dbReference type="PANTHER" id="PTHR35303:SF5">
    <property type="entry name" value="OS02G0197800 PROTEIN"/>
    <property type="match status" value="1"/>
</dbReference>
<dbReference type="GO" id="GO:0046872">
    <property type="term" value="F:metal ion binding"/>
    <property type="evidence" value="ECO:0007669"/>
    <property type="project" value="UniProtKB-KW"/>
</dbReference>
<evidence type="ECO:0000313" key="5">
    <source>
        <dbReference type="Proteomes" id="UP000198461"/>
    </source>
</evidence>
<dbReference type="AlphaFoldDB" id="A0A1N6GHG5"/>
<dbReference type="EMBL" id="FSRE01000003">
    <property type="protein sequence ID" value="SIO06988.1"/>
    <property type="molecule type" value="Genomic_DNA"/>
</dbReference>
<dbReference type="RefSeq" id="WP_074201613.1">
    <property type="nucleotide sequence ID" value="NZ_FSRE01000003.1"/>
</dbReference>
<dbReference type="Proteomes" id="UP000198461">
    <property type="component" value="Unassembled WGS sequence"/>
</dbReference>
<keyword evidence="5" id="KW-1185">Reference proteome</keyword>
<gene>
    <name evidence="4" type="ORF">SAMN05443662_1344</name>
</gene>
<dbReference type="Gene3D" id="3.30.2020.30">
    <property type="match status" value="1"/>
</dbReference>
<name>A0A1N6GHG5_9GAMM</name>
<evidence type="ECO:0000313" key="4">
    <source>
        <dbReference type="EMBL" id="SIO06988.1"/>
    </source>
</evidence>
<evidence type="ECO:0000256" key="2">
    <source>
        <dbReference type="ARBA" id="ARBA00023004"/>
    </source>
</evidence>
<accession>A0A1N6GHG5</accession>
<protein>
    <submittedName>
        <fullName evidence="4">DUF971 family protein</fullName>
    </submittedName>
</protein>
<dbReference type="Pfam" id="PF06155">
    <property type="entry name" value="GBBH-like_N"/>
    <property type="match status" value="1"/>
</dbReference>
<keyword evidence="1" id="KW-0479">Metal-binding</keyword>
<organism evidence="4 5">
    <name type="scientific">Sulfurivirga caldicuralii</name>
    <dbReference type="NCBI Taxonomy" id="364032"/>
    <lineage>
        <taxon>Bacteria</taxon>
        <taxon>Pseudomonadati</taxon>
        <taxon>Pseudomonadota</taxon>
        <taxon>Gammaproteobacteria</taxon>
        <taxon>Thiotrichales</taxon>
        <taxon>Piscirickettsiaceae</taxon>
        <taxon>Sulfurivirga</taxon>
    </lineage>
</organism>
<feature type="domain" description="Gamma-butyrobetaine hydroxylase-like N-terminal" evidence="3">
    <location>
        <begin position="6"/>
        <end position="90"/>
    </location>
</feature>
<reference evidence="4 5" key="1">
    <citation type="submission" date="2016-11" db="EMBL/GenBank/DDBJ databases">
        <authorList>
            <person name="Jaros S."/>
            <person name="Januszkiewicz K."/>
            <person name="Wedrychowicz H."/>
        </authorList>
    </citation>
    <scope>NUCLEOTIDE SEQUENCE [LARGE SCALE GENOMIC DNA]</scope>
    <source>
        <strain evidence="4 5">DSM 17737</strain>
    </source>
</reference>